<gene>
    <name evidence="2" type="ORF">KUTeg_006238</name>
</gene>
<dbReference type="EMBL" id="JARBDR010000328">
    <property type="protein sequence ID" value="KAJ8316224.1"/>
    <property type="molecule type" value="Genomic_DNA"/>
</dbReference>
<organism evidence="2 3">
    <name type="scientific">Tegillarca granosa</name>
    <name type="common">Malaysian cockle</name>
    <name type="synonym">Anadara granosa</name>
    <dbReference type="NCBI Taxonomy" id="220873"/>
    <lineage>
        <taxon>Eukaryota</taxon>
        <taxon>Metazoa</taxon>
        <taxon>Spiralia</taxon>
        <taxon>Lophotrochozoa</taxon>
        <taxon>Mollusca</taxon>
        <taxon>Bivalvia</taxon>
        <taxon>Autobranchia</taxon>
        <taxon>Pteriomorphia</taxon>
        <taxon>Arcoida</taxon>
        <taxon>Arcoidea</taxon>
        <taxon>Arcidae</taxon>
        <taxon>Tegillarca</taxon>
    </lineage>
</organism>
<dbReference type="Proteomes" id="UP001217089">
    <property type="component" value="Unassembled WGS sequence"/>
</dbReference>
<keyword evidence="3" id="KW-1185">Reference proteome</keyword>
<protein>
    <submittedName>
        <fullName evidence="2">Uncharacterized protein</fullName>
    </submittedName>
</protein>
<feature type="compositionally biased region" description="Acidic residues" evidence="1">
    <location>
        <begin position="44"/>
        <end position="53"/>
    </location>
</feature>
<evidence type="ECO:0000256" key="1">
    <source>
        <dbReference type="SAM" id="MobiDB-lite"/>
    </source>
</evidence>
<feature type="compositionally biased region" description="Basic and acidic residues" evidence="1">
    <location>
        <begin position="15"/>
        <end position="26"/>
    </location>
</feature>
<sequence>MARFFEMIRRKFLKSDNKTDKEERRNRNSQLQYEVAKRPRSYDEVELPDEDNPQDQYKVKKQPRSYDDVILDNEDEGGTTAKN</sequence>
<reference evidence="2 3" key="1">
    <citation type="submission" date="2022-12" db="EMBL/GenBank/DDBJ databases">
        <title>Chromosome-level genome of Tegillarca granosa.</title>
        <authorList>
            <person name="Kim J."/>
        </authorList>
    </citation>
    <scope>NUCLEOTIDE SEQUENCE [LARGE SCALE GENOMIC DNA]</scope>
    <source>
        <strain evidence="2">Teg-2019</strain>
        <tissue evidence="2">Adductor muscle</tissue>
    </source>
</reference>
<evidence type="ECO:0000313" key="3">
    <source>
        <dbReference type="Proteomes" id="UP001217089"/>
    </source>
</evidence>
<accession>A0ABQ9FFY7</accession>
<proteinExistence type="predicted"/>
<evidence type="ECO:0000313" key="2">
    <source>
        <dbReference type="EMBL" id="KAJ8316224.1"/>
    </source>
</evidence>
<name>A0ABQ9FFY7_TEGGR</name>
<feature type="region of interest" description="Disordered" evidence="1">
    <location>
        <begin position="15"/>
        <end position="83"/>
    </location>
</feature>
<comment type="caution">
    <text evidence="2">The sequence shown here is derived from an EMBL/GenBank/DDBJ whole genome shotgun (WGS) entry which is preliminary data.</text>
</comment>